<sequence>MNQTSGPLYHGSALGWLEHSGFELSTKAYGENFKPSAYIFIAANKQTAEFAALNAKNKCLKRKADGILTDTDFIYKNVGYIVQRYLYEVRLLSTAEIIDLTSKKLPKKQKKRVYHALRSYHKKNKNTANQTSNKLRYRYWYFDYILQLLRVYLKNQTWKQWFDYVLKNYDDLYLHNGELRHYERDGQLARFCEKANFHGVKNIERENSTTQPLDEADTVYGLVFFNEFANKQKWIYEIKLIKTIP</sequence>
<dbReference type="RefSeq" id="WP_283442050.1">
    <property type="nucleotide sequence ID" value="NZ_FXUL01000005.1"/>
</dbReference>
<name>A0ABY1Q3F7_9BURK</name>
<organism evidence="1 2">
    <name type="scientific">Noviherbaspirillum suwonense</name>
    <dbReference type="NCBI Taxonomy" id="1224511"/>
    <lineage>
        <taxon>Bacteria</taxon>
        <taxon>Pseudomonadati</taxon>
        <taxon>Pseudomonadota</taxon>
        <taxon>Betaproteobacteria</taxon>
        <taxon>Burkholderiales</taxon>
        <taxon>Oxalobacteraceae</taxon>
        <taxon>Noviherbaspirillum</taxon>
    </lineage>
</organism>
<dbReference type="EMBL" id="FXUL01000005">
    <property type="protein sequence ID" value="SMP57983.1"/>
    <property type="molecule type" value="Genomic_DNA"/>
</dbReference>
<protein>
    <recommendedName>
        <fullName evidence="3">DUF4435 domain-containing protein</fullName>
    </recommendedName>
</protein>
<dbReference type="Proteomes" id="UP001158049">
    <property type="component" value="Unassembled WGS sequence"/>
</dbReference>
<gene>
    <name evidence="1" type="ORF">SAMN06295970_105191</name>
</gene>
<accession>A0ABY1Q3F7</accession>
<keyword evidence="2" id="KW-1185">Reference proteome</keyword>
<evidence type="ECO:0000313" key="1">
    <source>
        <dbReference type="EMBL" id="SMP57983.1"/>
    </source>
</evidence>
<proteinExistence type="predicted"/>
<evidence type="ECO:0008006" key="3">
    <source>
        <dbReference type="Google" id="ProtNLM"/>
    </source>
</evidence>
<reference evidence="1 2" key="1">
    <citation type="submission" date="2017-05" db="EMBL/GenBank/DDBJ databases">
        <authorList>
            <person name="Varghese N."/>
            <person name="Submissions S."/>
        </authorList>
    </citation>
    <scope>NUCLEOTIDE SEQUENCE [LARGE SCALE GENOMIC DNA]</scope>
    <source>
        <strain evidence="1 2">DSM 26001</strain>
    </source>
</reference>
<evidence type="ECO:0000313" key="2">
    <source>
        <dbReference type="Proteomes" id="UP001158049"/>
    </source>
</evidence>
<comment type="caution">
    <text evidence="1">The sequence shown here is derived from an EMBL/GenBank/DDBJ whole genome shotgun (WGS) entry which is preliminary data.</text>
</comment>